<keyword evidence="1" id="KW-1133">Transmembrane helix</keyword>
<feature type="transmembrane region" description="Helical" evidence="1">
    <location>
        <begin position="170"/>
        <end position="190"/>
    </location>
</feature>
<feature type="transmembrane region" description="Helical" evidence="1">
    <location>
        <begin position="85"/>
        <end position="104"/>
    </location>
</feature>
<keyword evidence="1" id="KW-0812">Transmembrane</keyword>
<dbReference type="Proteomes" id="UP000204391">
    <property type="component" value="Chromosome"/>
</dbReference>
<keyword evidence="1" id="KW-0472">Membrane</keyword>
<evidence type="ECO:0000313" key="2">
    <source>
        <dbReference type="EMBL" id="ASN06883.1"/>
    </source>
</evidence>
<proteinExistence type="predicted"/>
<protein>
    <submittedName>
        <fullName evidence="2">Uncharacterized protein</fullName>
    </submittedName>
</protein>
<dbReference type="AlphaFoldDB" id="A0A221MGU1"/>
<gene>
    <name evidence="2" type="ORF">CFK40_18645</name>
</gene>
<feature type="transmembrane region" description="Helical" evidence="1">
    <location>
        <begin position="141"/>
        <end position="163"/>
    </location>
</feature>
<evidence type="ECO:0000256" key="1">
    <source>
        <dbReference type="SAM" id="Phobius"/>
    </source>
</evidence>
<reference evidence="2 3" key="1">
    <citation type="journal article" date="2003" name="Int. J. Syst. Evol. Microbiol.">
        <title>Virgibacillus carmonensis sp. nov., Virgibacillus necropolis sp. nov. and Virgibacillus picturae sp. nov., three novel species isolated from deteriorated mural paintings, transfer of the species of the genus salibacillus to Virgibacillus, as Virgibacillus marismortui comb. nov. and Virgibacillus salexigens comb. nov., and emended description of the genus Virgibacillus.</title>
        <authorList>
            <person name="Heyrman J."/>
            <person name="Logan N.A."/>
            <person name="Busse H.J."/>
            <person name="Balcaen A."/>
            <person name="Lebbe L."/>
            <person name="Rodriguez-Diaz M."/>
            <person name="Swings J."/>
            <person name="De Vos P."/>
        </authorList>
    </citation>
    <scope>NUCLEOTIDE SEQUENCE [LARGE SCALE GENOMIC DNA]</scope>
    <source>
        <strain evidence="2 3">LMG 19488</strain>
    </source>
</reference>
<organism evidence="2 3">
    <name type="scientific">Virgibacillus necropolis</name>
    <dbReference type="NCBI Taxonomy" id="163877"/>
    <lineage>
        <taxon>Bacteria</taxon>
        <taxon>Bacillati</taxon>
        <taxon>Bacillota</taxon>
        <taxon>Bacilli</taxon>
        <taxon>Bacillales</taxon>
        <taxon>Bacillaceae</taxon>
        <taxon>Virgibacillus</taxon>
    </lineage>
</organism>
<name>A0A221MGU1_9BACI</name>
<feature type="transmembrane region" description="Helical" evidence="1">
    <location>
        <begin position="21"/>
        <end position="43"/>
    </location>
</feature>
<feature type="transmembrane region" description="Helical" evidence="1">
    <location>
        <begin position="49"/>
        <end position="69"/>
    </location>
</feature>
<sequence>MGRQIKGLLYFFITDIRYSLMIFWAILLSILVVSLTFAYFLLSVEDGEFYFGFPFGVYIYCAILGFLTIKESIPFSIKMGATRKNLFVSIGLFFLGLAFAKAVLANTVQSITLLFTESTGIHTFKFLHPVVLLQDTWVNRVIIDTSIMFFLLAFMSIIGLLFFKHGLAGGGIVAGTIAVVLLIGVAQGWIFDFFVNLLPTIGLEFFYQLLVIGIVIYCLSFLFLRRITIVKVK</sequence>
<feature type="transmembrane region" description="Helical" evidence="1">
    <location>
        <begin position="205"/>
        <end position="224"/>
    </location>
</feature>
<evidence type="ECO:0000313" key="3">
    <source>
        <dbReference type="Proteomes" id="UP000204391"/>
    </source>
</evidence>
<dbReference type="OrthoDB" id="2453726at2"/>
<dbReference type="KEGG" id="vne:CFK40_18645"/>
<dbReference type="RefSeq" id="WP_089533878.1">
    <property type="nucleotide sequence ID" value="NZ_CP022437.1"/>
</dbReference>
<dbReference type="EMBL" id="CP022437">
    <property type="protein sequence ID" value="ASN06883.1"/>
    <property type="molecule type" value="Genomic_DNA"/>
</dbReference>
<accession>A0A221MGU1</accession>
<keyword evidence="3" id="KW-1185">Reference proteome</keyword>